<dbReference type="InterPro" id="IPR016181">
    <property type="entry name" value="Acyl_CoA_acyltransferase"/>
</dbReference>
<dbReference type="PANTHER" id="PTHR47025">
    <property type="entry name" value="AUTOIMMUNE REGULATOR"/>
    <property type="match status" value="1"/>
</dbReference>
<dbReference type="InterPro" id="IPR019787">
    <property type="entry name" value="Znf_PHD-finger"/>
</dbReference>
<evidence type="ECO:0000256" key="1">
    <source>
        <dbReference type="ARBA" id="ARBA00004123"/>
    </source>
</evidence>
<feature type="compositionally biased region" description="Polar residues" evidence="7">
    <location>
        <begin position="503"/>
        <end position="519"/>
    </location>
</feature>
<organism evidence="9">
    <name type="scientific">Davidia involucrata</name>
    <name type="common">Dove tree</name>
    <dbReference type="NCBI Taxonomy" id="16924"/>
    <lineage>
        <taxon>Eukaryota</taxon>
        <taxon>Viridiplantae</taxon>
        <taxon>Streptophyta</taxon>
        <taxon>Embryophyta</taxon>
        <taxon>Tracheophyta</taxon>
        <taxon>Spermatophyta</taxon>
        <taxon>Magnoliopsida</taxon>
        <taxon>eudicotyledons</taxon>
        <taxon>Gunneridae</taxon>
        <taxon>Pentapetalae</taxon>
        <taxon>asterids</taxon>
        <taxon>Cornales</taxon>
        <taxon>Nyssaceae</taxon>
        <taxon>Davidia</taxon>
    </lineage>
</organism>
<keyword evidence="4" id="KW-0862">Zinc</keyword>
<evidence type="ECO:0000256" key="6">
    <source>
        <dbReference type="PROSITE-ProRule" id="PRU00146"/>
    </source>
</evidence>
<dbReference type="InterPro" id="IPR019786">
    <property type="entry name" value="Zinc_finger_PHD-type_CS"/>
</dbReference>
<dbReference type="InterPro" id="IPR059153">
    <property type="entry name" value="NSD_PHD-1st"/>
</dbReference>
<dbReference type="FunFam" id="3.30.40.10:FF:000494">
    <property type="entry name" value="Acyl-CoA N-acyltransferase with RING/FYVE/PHD-type zinc finger domain"/>
    <property type="match status" value="1"/>
</dbReference>
<dbReference type="Pfam" id="PF23209">
    <property type="entry name" value="IDM1_C"/>
    <property type="match status" value="1"/>
</dbReference>
<keyword evidence="3 6" id="KW-0863">Zinc-finger</keyword>
<dbReference type="PROSITE" id="PS50016">
    <property type="entry name" value="ZF_PHD_2"/>
    <property type="match status" value="1"/>
</dbReference>
<dbReference type="CDD" id="cd15539">
    <property type="entry name" value="PHD1_AIRE"/>
    <property type="match status" value="1"/>
</dbReference>
<sequence length="1029" mass="113114">MKRELAFALEAQSQLTSSLGRTRASKIQSSELNGVSEDISSKRLKSFAENESVSIDRSQEKLETNVLMDQSGEKKVRVRQCNGIAVYKRNKRFNSANLEVEQKDSVVETVIEDEPKCNLATPVSQDENKCELAEASVKEESNDGIEKRMVNEGGSEGVPIVVDESNEVKNDVPVEALRRFTRSALKPKVEPVEGLVSVNGVLDAGENESVLKGEEDETGGVSALGTPTKKLELKMSNKSALTKIPTTVKELFETGMLEGYSVIYNGGNKGSALRGTIKGVGILCSCTLCKGSRVIKPCQFEIHACKTYRRAAQYICLENGKSLLQVMKACEKSPVDTLEETIRSVIGSLPIRESMICQNCKGSFPATFAAKVGQLCELCMDSKNSQTSPTDTTGTNARSKPVLILKKSSRIAKMGISSENKSQEKKTKKWSTKLALVPKSSGSPSVRISSQNKCHGKTTKNSPRSILVPKSLGSASVHISSQNKSQGKIIKRSLRLALDPKSSGSASVHISSPKTSQGKITKKSSKLALIPRFSKSASLSSSPQNKSRWKITKKDLGFHKLVFEEDGLPDGSEVAYYSRGKKLLEGYKKGLGIFCRCCQSEISPSQFEAHAGWASRKKPYGNIYTSNGVSLHELAVSLLKGRKHPAKDNDDLCIICADGGNLLLCDGCPRAFHIECASLTSVPRGKWYCKYCQNMFQRDKFVEHNANAVAAGRVSGVDPIEQITKRCIRIVKNPEEAEVIACVLCRGYDFSKSGFGPRTVILCDQCEKEYHVGCLKKHKMADLKELPKGKWFCCMDCSRIYSALQNLLFRGEEKLPDFLLDVIKKKHVDKGLDGVTDFDVRWRLLSGKIASSETRLLLSRAVAIFHDCFDPIVDSATGRDFIPSMVYGRNIRGQDFGGMYCAVLTVNSSVVSAGILRVFGREVAELPLVATSNGNQGKGYFQLLFSCIEKLLAFLNVRSLVLPAADEAESIWTDKFGFEKMPQDQLRNYRRTCWQIVTFKGTSMLQKVVPKCRIINQDVAGFDVPMGSS</sequence>
<dbReference type="GO" id="GO:0003682">
    <property type="term" value="F:chromatin binding"/>
    <property type="evidence" value="ECO:0007669"/>
    <property type="project" value="TreeGrafter"/>
</dbReference>
<dbReference type="GO" id="GO:0000977">
    <property type="term" value="F:RNA polymerase II transcription regulatory region sequence-specific DNA binding"/>
    <property type="evidence" value="ECO:0007669"/>
    <property type="project" value="TreeGrafter"/>
</dbReference>
<dbReference type="AlphaFoldDB" id="A0A5B7AX25"/>
<evidence type="ECO:0000259" key="8">
    <source>
        <dbReference type="PROSITE" id="PS50016"/>
    </source>
</evidence>
<proteinExistence type="predicted"/>
<feature type="region of interest" description="Disordered" evidence="7">
    <location>
        <begin position="503"/>
        <end position="523"/>
    </location>
</feature>
<dbReference type="Pfam" id="PF16135">
    <property type="entry name" value="TDBD"/>
    <property type="match status" value="2"/>
</dbReference>
<dbReference type="PROSITE" id="PS01359">
    <property type="entry name" value="ZF_PHD_1"/>
    <property type="match status" value="1"/>
</dbReference>
<feature type="domain" description="PHD-type" evidence="8">
    <location>
        <begin position="650"/>
        <end position="695"/>
    </location>
</feature>
<dbReference type="FunFam" id="3.30.40.10:FF:000506">
    <property type="entry name" value="Acyl-CoA N-acyltransferase with RING/FYVE/PHD-type zinc finger domain"/>
    <property type="match status" value="1"/>
</dbReference>
<dbReference type="InterPro" id="IPR013083">
    <property type="entry name" value="Znf_RING/FYVE/PHD"/>
</dbReference>
<dbReference type="GO" id="GO:0045944">
    <property type="term" value="P:positive regulation of transcription by RNA polymerase II"/>
    <property type="evidence" value="ECO:0007669"/>
    <property type="project" value="TreeGrafter"/>
</dbReference>
<evidence type="ECO:0000256" key="7">
    <source>
        <dbReference type="SAM" id="MobiDB-lite"/>
    </source>
</evidence>
<dbReference type="GO" id="GO:0042393">
    <property type="term" value="F:histone binding"/>
    <property type="evidence" value="ECO:0007669"/>
    <property type="project" value="TreeGrafter"/>
</dbReference>
<dbReference type="InterPro" id="IPR001965">
    <property type="entry name" value="Znf_PHD"/>
</dbReference>
<gene>
    <name evidence="9" type="ORF">Din_030610</name>
</gene>
<evidence type="ECO:0000256" key="2">
    <source>
        <dbReference type="ARBA" id="ARBA00022723"/>
    </source>
</evidence>
<keyword evidence="5" id="KW-0539">Nucleus</keyword>
<dbReference type="FunFam" id="3.40.630.30:FF:000073">
    <property type="entry name" value="PHD finger family protein"/>
    <property type="match status" value="1"/>
</dbReference>
<dbReference type="InterPro" id="IPR056511">
    <property type="entry name" value="IDM1_C"/>
</dbReference>
<dbReference type="SMART" id="SM00249">
    <property type="entry name" value="PHD"/>
    <property type="match status" value="2"/>
</dbReference>
<feature type="compositionally biased region" description="Polar residues" evidence="7">
    <location>
        <begin position="440"/>
        <end position="464"/>
    </location>
</feature>
<dbReference type="Gene3D" id="3.30.40.10">
    <property type="entry name" value="Zinc/RING finger domain, C3HC4 (zinc finger)"/>
    <property type="match status" value="2"/>
</dbReference>
<evidence type="ECO:0000256" key="3">
    <source>
        <dbReference type="ARBA" id="ARBA00022771"/>
    </source>
</evidence>
<evidence type="ECO:0000256" key="4">
    <source>
        <dbReference type="ARBA" id="ARBA00022833"/>
    </source>
</evidence>
<feature type="region of interest" description="Disordered" evidence="7">
    <location>
        <begin position="436"/>
        <end position="467"/>
    </location>
</feature>
<dbReference type="GO" id="GO:0005634">
    <property type="term" value="C:nucleus"/>
    <property type="evidence" value="ECO:0007669"/>
    <property type="project" value="UniProtKB-SubCell"/>
</dbReference>
<keyword evidence="2" id="KW-0479">Metal-binding</keyword>
<dbReference type="SUPFAM" id="SSF57903">
    <property type="entry name" value="FYVE/PHD zinc finger"/>
    <property type="match status" value="2"/>
</dbReference>
<name>A0A5B7AX25_DAVIN</name>
<dbReference type="Pfam" id="PF23011">
    <property type="entry name" value="PHD-1st_NSD"/>
    <property type="match status" value="1"/>
</dbReference>
<accession>A0A5B7AX25</accession>
<dbReference type="InterPro" id="IPR011011">
    <property type="entry name" value="Znf_FYVE_PHD"/>
</dbReference>
<evidence type="ECO:0000256" key="5">
    <source>
        <dbReference type="ARBA" id="ARBA00023242"/>
    </source>
</evidence>
<dbReference type="PANTHER" id="PTHR47025:SF27">
    <property type="entry name" value="PHD-TYPE DOMAIN-CONTAINING PROTEIN"/>
    <property type="match status" value="1"/>
</dbReference>
<protein>
    <recommendedName>
        <fullName evidence="8">PHD-type domain-containing protein</fullName>
    </recommendedName>
</protein>
<dbReference type="EMBL" id="GHES01030610">
    <property type="protein sequence ID" value="MPA61169.1"/>
    <property type="molecule type" value="Transcribed_RNA"/>
</dbReference>
<dbReference type="SUPFAM" id="SSF55729">
    <property type="entry name" value="Acyl-CoA N-acyltransferases (Nat)"/>
    <property type="match status" value="1"/>
</dbReference>
<dbReference type="GO" id="GO:0008270">
    <property type="term" value="F:zinc ion binding"/>
    <property type="evidence" value="ECO:0007669"/>
    <property type="project" value="UniProtKB-KW"/>
</dbReference>
<reference evidence="9" key="1">
    <citation type="submission" date="2019-08" db="EMBL/GenBank/DDBJ databases">
        <title>Reference gene set and small RNA set construction with multiple tissues from Davidia involucrata Baill.</title>
        <authorList>
            <person name="Yang H."/>
            <person name="Zhou C."/>
            <person name="Li G."/>
            <person name="Wang J."/>
            <person name="Gao P."/>
            <person name="Wang M."/>
            <person name="Wang R."/>
            <person name="Zhao Y."/>
        </authorList>
    </citation>
    <scope>NUCLEOTIDE SEQUENCE</scope>
    <source>
        <tissue evidence="9">Mixed with DoveR01_LX</tissue>
    </source>
</reference>
<comment type="subcellular location">
    <subcellularLocation>
        <location evidence="1">Nucleus</location>
    </subcellularLocation>
</comment>
<evidence type="ECO:0000313" key="9">
    <source>
        <dbReference type="EMBL" id="MPA61169.1"/>
    </source>
</evidence>
<dbReference type="InterPro" id="IPR032308">
    <property type="entry name" value="TDBD"/>
</dbReference>